<gene>
    <name evidence="1" type="ORF">SAMN06265370_1228</name>
</gene>
<evidence type="ECO:0000313" key="2">
    <source>
        <dbReference type="Proteomes" id="UP000198417"/>
    </source>
</evidence>
<proteinExistence type="predicted"/>
<organism evidence="1 2">
    <name type="scientific">Puniceibacterium sediminis</name>
    <dbReference type="NCBI Taxonomy" id="1608407"/>
    <lineage>
        <taxon>Bacteria</taxon>
        <taxon>Pseudomonadati</taxon>
        <taxon>Pseudomonadota</taxon>
        <taxon>Alphaproteobacteria</taxon>
        <taxon>Rhodobacterales</taxon>
        <taxon>Paracoccaceae</taxon>
        <taxon>Puniceibacterium</taxon>
    </lineage>
</organism>
<name>A0A238Z0C8_9RHOB</name>
<reference evidence="1 2" key="1">
    <citation type="submission" date="2017-06" db="EMBL/GenBank/DDBJ databases">
        <authorList>
            <person name="Kim H.J."/>
            <person name="Triplett B.A."/>
        </authorList>
    </citation>
    <scope>NUCLEOTIDE SEQUENCE [LARGE SCALE GENOMIC DNA]</scope>
    <source>
        <strain evidence="1 2">DSM 29052</strain>
    </source>
</reference>
<dbReference type="AlphaFoldDB" id="A0A238Z0C8"/>
<evidence type="ECO:0000313" key="1">
    <source>
        <dbReference type="EMBL" id="SNR76826.1"/>
    </source>
</evidence>
<dbReference type="EMBL" id="FZNN01000022">
    <property type="protein sequence ID" value="SNR76826.1"/>
    <property type="molecule type" value="Genomic_DNA"/>
</dbReference>
<sequence>MTAEVMSVLGQSNPPPWGQFSMTINTHGAKKIQISELFFA</sequence>
<dbReference type="Proteomes" id="UP000198417">
    <property type="component" value="Unassembled WGS sequence"/>
</dbReference>
<keyword evidence="2" id="KW-1185">Reference proteome</keyword>
<accession>A0A238Z0C8</accession>
<protein>
    <submittedName>
        <fullName evidence="1">Uncharacterized protein</fullName>
    </submittedName>
</protein>